<dbReference type="EMBL" id="BAAFJT010000001">
    <property type="protein sequence ID" value="GAB0177976.1"/>
    <property type="molecule type" value="Genomic_DNA"/>
</dbReference>
<evidence type="ECO:0000313" key="3">
    <source>
        <dbReference type="EMBL" id="GAB0177976.1"/>
    </source>
</evidence>
<comment type="caution">
    <text evidence="3">The sequence shown here is derived from an EMBL/GenBank/DDBJ whole genome shotgun (WGS) entry which is preliminary data.</text>
</comment>
<dbReference type="AlphaFoldDB" id="A0ABC9VY12"/>
<dbReference type="Pfam" id="PF00078">
    <property type="entry name" value="RVT_1"/>
    <property type="match status" value="1"/>
</dbReference>
<protein>
    <recommendedName>
        <fullName evidence="2">Reverse transcriptase domain-containing protein</fullName>
    </recommendedName>
</protein>
<accession>A0ABC9VY12</accession>
<keyword evidence="1" id="KW-0812">Transmembrane</keyword>
<evidence type="ECO:0000259" key="2">
    <source>
        <dbReference type="PROSITE" id="PS50878"/>
    </source>
</evidence>
<keyword evidence="4" id="KW-1185">Reference proteome</keyword>
<dbReference type="Proteomes" id="UP001623348">
    <property type="component" value="Unassembled WGS sequence"/>
</dbReference>
<evidence type="ECO:0000256" key="1">
    <source>
        <dbReference type="SAM" id="Phobius"/>
    </source>
</evidence>
<dbReference type="PROSITE" id="PS50878">
    <property type="entry name" value="RT_POL"/>
    <property type="match status" value="1"/>
</dbReference>
<keyword evidence="1" id="KW-1133">Transmembrane helix</keyword>
<dbReference type="InterPro" id="IPR000477">
    <property type="entry name" value="RT_dom"/>
</dbReference>
<feature type="domain" description="Reverse transcriptase" evidence="2">
    <location>
        <begin position="1"/>
        <end position="212"/>
    </location>
</feature>
<feature type="transmembrane region" description="Helical" evidence="1">
    <location>
        <begin position="138"/>
        <end position="157"/>
    </location>
</feature>
<reference evidence="3 4" key="1">
    <citation type="submission" date="2024-06" db="EMBL/GenBank/DDBJ databases">
        <title>The draft genome of Grus japonensis, version 3.</title>
        <authorList>
            <person name="Nabeshima K."/>
            <person name="Suzuki S."/>
            <person name="Onuma M."/>
        </authorList>
    </citation>
    <scope>NUCLEOTIDE SEQUENCE [LARGE SCALE GENOMIC DNA]</scope>
    <source>
        <strain evidence="3 4">451A</strain>
    </source>
</reference>
<dbReference type="PANTHER" id="PTHR33332">
    <property type="entry name" value="REVERSE TRANSCRIPTASE DOMAIN-CONTAINING PROTEIN"/>
    <property type="match status" value="1"/>
</dbReference>
<sequence length="379" mass="42895">MRGKSCLTKLISSYDKVTHLVDEGKAVDVVYLDFCKAFDTISHSILPDKLAAHGLDGRTLHWVKNWLDDRAQRVVVNGITSSWQLVTSGVPQGSVLGPVLFNIFTNDLDKGIEYTLTLMALLCWGSYFVGKMKKLGNMLVQTVAMCFALALMVLLYWRSYLVKMREYISLPLLRIDVDGFITQPPKVLVHPYVSCLILFINTLGILWVLWNLVSSWCRRRQLLAEVILKCALRQLVPGRQGVWKDLGRFRGQLSPPITWDFTPEQASNPGKLACHPIEGCLAYCNENQQLPALYWGLACVYRSTVQYSQRTVVEAGTQTAAEDTLAEIGTQTTTTVIAPVVKKKQWARRTTDPYHRLVKKKRKGVIKKPVLRQRNGRKE</sequence>
<evidence type="ECO:0000313" key="4">
    <source>
        <dbReference type="Proteomes" id="UP001623348"/>
    </source>
</evidence>
<proteinExistence type="predicted"/>
<name>A0ABC9VY12_GRUJA</name>
<gene>
    <name evidence="3" type="ORF">GRJ2_000262900</name>
</gene>
<feature type="transmembrane region" description="Helical" evidence="1">
    <location>
        <begin position="191"/>
        <end position="213"/>
    </location>
</feature>
<keyword evidence="1" id="KW-0472">Membrane</keyword>
<organism evidence="3 4">
    <name type="scientific">Grus japonensis</name>
    <name type="common">Japanese crane</name>
    <name type="synonym">Red-crowned crane</name>
    <dbReference type="NCBI Taxonomy" id="30415"/>
    <lineage>
        <taxon>Eukaryota</taxon>
        <taxon>Metazoa</taxon>
        <taxon>Chordata</taxon>
        <taxon>Craniata</taxon>
        <taxon>Vertebrata</taxon>
        <taxon>Euteleostomi</taxon>
        <taxon>Archelosauria</taxon>
        <taxon>Archosauria</taxon>
        <taxon>Dinosauria</taxon>
        <taxon>Saurischia</taxon>
        <taxon>Theropoda</taxon>
        <taxon>Coelurosauria</taxon>
        <taxon>Aves</taxon>
        <taxon>Neognathae</taxon>
        <taxon>Neoaves</taxon>
        <taxon>Gruiformes</taxon>
        <taxon>Gruidae</taxon>
        <taxon>Grus</taxon>
    </lineage>
</organism>